<proteinExistence type="predicted"/>
<accession>A0A9Q1K4G7</accession>
<name>A0A9Q1K4G7_9CARY</name>
<gene>
    <name evidence="1" type="ORF">Cgig2_006379</name>
</gene>
<dbReference type="EMBL" id="JAKOGI010000335">
    <property type="protein sequence ID" value="KAJ8436669.1"/>
    <property type="molecule type" value="Genomic_DNA"/>
</dbReference>
<dbReference type="Proteomes" id="UP001153076">
    <property type="component" value="Unassembled WGS sequence"/>
</dbReference>
<evidence type="ECO:0000313" key="2">
    <source>
        <dbReference type="Proteomes" id="UP001153076"/>
    </source>
</evidence>
<keyword evidence="2" id="KW-1185">Reference proteome</keyword>
<reference evidence="1" key="1">
    <citation type="submission" date="2022-04" db="EMBL/GenBank/DDBJ databases">
        <title>Carnegiea gigantea Genome sequencing and assembly v2.</title>
        <authorList>
            <person name="Copetti D."/>
            <person name="Sanderson M.J."/>
            <person name="Burquez A."/>
            <person name="Wojciechowski M.F."/>
        </authorList>
    </citation>
    <scope>NUCLEOTIDE SEQUENCE</scope>
    <source>
        <strain evidence="1">SGP5-SGP5p</strain>
        <tissue evidence="1">Aerial part</tissue>
    </source>
</reference>
<organism evidence="1 2">
    <name type="scientific">Carnegiea gigantea</name>
    <dbReference type="NCBI Taxonomy" id="171969"/>
    <lineage>
        <taxon>Eukaryota</taxon>
        <taxon>Viridiplantae</taxon>
        <taxon>Streptophyta</taxon>
        <taxon>Embryophyta</taxon>
        <taxon>Tracheophyta</taxon>
        <taxon>Spermatophyta</taxon>
        <taxon>Magnoliopsida</taxon>
        <taxon>eudicotyledons</taxon>
        <taxon>Gunneridae</taxon>
        <taxon>Pentapetalae</taxon>
        <taxon>Caryophyllales</taxon>
        <taxon>Cactineae</taxon>
        <taxon>Cactaceae</taxon>
        <taxon>Cactoideae</taxon>
        <taxon>Echinocereeae</taxon>
        <taxon>Carnegiea</taxon>
    </lineage>
</organism>
<comment type="caution">
    <text evidence="1">The sequence shown here is derived from an EMBL/GenBank/DDBJ whole genome shotgun (WGS) entry which is preliminary data.</text>
</comment>
<sequence length="192" mass="22639">MCWLKAYLAKSQVVSTNPATLQWQGGKQYKVTQGYLWKIAGRRKAPWAKVIWAKSNIPSHTFVPWIFNTTCILWNTCDENETHLFYTSTYAKGVWEELGKWWQQMPRSQNGERMLKEMLQAKGPKARKQITGIIVTVAIYNTWRARNQAIFRTQIIPTKQTIRMIKEQVRHRILFLHSISKKYTMYKDGILQ</sequence>
<evidence type="ECO:0000313" key="1">
    <source>
        <dbReference type="EMBL" id="KAJ8436669.1"/>
    </source>
</evidence>
<protein>
    <submittedName>
        <fullName evidence="1">Uncharacterized protein</fullName>
    </submittedName>
</protein>
<dbReference type="AlphaFoldDB" id="A0A9Q1K4G7"/>